<evidence type="ECO:0000313" key="2">
    <source>
        <dbReference type="Proteomes" id="UP000765802"/>
    </source>
</evidence>
<dbReference type="PANTHER" id="PTHR33221:SF14">
    <property type="entry name" value="HTH-TYPE TRANSCRIPTIONAL REGULATOR AQ_268-RELATED"/>
    <property type="match status" value="1"/>
</dbReference>
<dbReference type="NCBIfam" id="TIGR00738">
    <property type="entry name" value="rrf2_super"/>
    <property type="match status" value="1"/>
</dbReference>
<dbReference type="InterPro" id="IPR036390">
    <property type="entry name" value="WH_DNA-bd_sf"/>
</dbReference>
<proteinExistence type="predicted"/>
<dbReference type="PANTHER" id="PTHR33221">
    <property type="entry name" value="WINGED HELIX-TURN-HELIX TRANSCRIPTIONAL REGULATOR, RRF2 FAMILY"/>
    <property type="match status" value="1"/>
</dbReference>
<evidence type="ECO:0008006" key="3">
    <source>
        <dbReference type="Google" id="ProtNLM"/>
    </source>
</evidence>
<sequence>MFSKATEYALRATIYIAQKSTPEKKLGIAEIAKAIDSPQSFTAKILQQLTRDNALVSSVRGPNGGFYMTDDAKKMPVRLILDLMGEDHRFETCVLGLKKCSEVKPCPMHAEYKPIKQQLIHLFTSRTIESLAGELTSESAYISLGKR</sequence>
<organism evidence="1 2">
    <name type="scientific">Flavihumibacter stibioxidans</name>
    <dbReference type="NCBI Taxonomy" id="1834163"/>
    <lineage>
        <taxon>Bacteria</taxon>
        <taxon>Pseudomonadati</taxon>
        <taxon>Bacteroidota</taxon>
        <taxon>Chitinophagia</taxon>
        <taxon>Chitinophagales</taxon>
        <taxon>Chitinophagaceae</taxon>
        <taxon>Flavihumibacter</taxon>
    </lineage>
</organism>
<dbReference type="EMBL" id="MBUA01000028">
    <property type="protein sequence ID" value="MBC6492598.1"/>
    <property type="molecule type" value="Genomic_DNA"/>
</dbReference>
<dbReference type="RefSeq" id="WP_187257975.1">
    <property type="nucleotide sequence ID" value="NZ_JBHULF010000020.1"/>
</dbReference>
<dbReference type="Pfam" id="PF02082">
    <property type="entry name" value="Rrf2"/>
    <property type="match status" value="1"/>
</dbReference>
<dbReference type="SUPFAM" id="SSF46785">
    <property type="entry name" value="Winged helix' DNA-binding domain"/>
    <property type="match status" value="1"/>
</dbReference>
<reference evidence="1 2" key="1">
    <citation type="submission" date="2016-07" db="EMBL/GenBank/DDBJ databases">
        <title>Genome analysis of Flavihumibacter stibioxidans YS-17.</title>
        <authorList>
            <person name="Shi K."/>
            <person name="Han Y."/>
            <person name="Wang G."/>
        </authorList>
    </citation>
    <scope>NUCLEOTIDE SEQUENCE [LARGE SCALE GENOMIC DNA]</scope>
    <source>
        <strain evidence="1 2">YS-17</strain>
    </source>
</reference>
<protein>
    <recommendedName>
        <fullName evidence="3">Rrf2 family transcriptional regulator</fullName>
    </recommendedName>
</protein>
<dbReference type="InterPro" id="IPR036388">
    <property type="entry name" value="WH-like_DNA-bd_sf"/>
</dbReference>
<accession>A0ABR7MC28</accession>
<dbReference type="Gene3D" id="1.10.10.10">
    <property type="entry name" value="Winged helix-like DNA-binding domain superfamily/Winged helix DNA-binding domain"/>
    <property type="match status" value="1"/>
</dbReference>
<dbReference type="PROSITE" id="PS51197">
    <property type="entry name" value="HTH_RRF2_2"/>
    <property type="match status" value="1"/>
</dbReference>
<dbReference type="InterPro" id="IPR000944">
    <property type="entry name" value="Tscrpt_reg_Rrf2"/>
</dbReference>
<evidence type="ECO:0000313" key="1">
    <source>
        <dbReference type="EMBL" id="MBC6492598.1"/>
    </source>
</evidence>
<gene>
    <name evidence="1" type="ORF">BC349_16165</name>
</gene>
<name>A0ABR7MC28_9BACT</name>
<keyword evidence="2" id="KW-1185">Reference proteome</keyword>
<dbReference type="Proteomes" id="UP000765802">
    <property type="component" value="Unassembled WGS sequence"/>
</dbReference>
<comment type="caution">
    <text evidence="1">The sequence shown here is derived from an EMBL/GenBank/DDBJ whole genome shotgun (WGS) entry which is preliminary data.</text>
</comment>